<feature type="domain" description="NodB homology" evidence="1">
    <location>
        <begin position="23"/>
        <end position="207"/>
    </location>
</feature>
<sequence>MSWVSLHKQYPNAFLLNGPRNLKRVALTFDDAPDPRVTPQILDVLSRYRICATFFVVGERASKHPDLVRRIISEGHIIGNHSYNHPVFSKLPLSKVQHQIWQTDGVIKRIAGVTPLLIRPPYGELLPQQIRWSKGSGYTIVNWDVDSEDWRRNPSSARVLANIRKTLQPGSIILQHAGGGEGQSLDGTIHALPVLIESLQGKGYEIVTLPELLGKRAYR</sequence>
<dbReference type="Proteomes" id="UP000245202">
    <property type="component" value="Unassembled WGS sequence"/>
</dbReference>
<dbReference type="RefSeq" id="WP_108994594.1">
    <property type="nucleotide sequence ID" value="NZ_BDQX01000281.1"/>
</dbReference>
<evidence type="ECO:0000259" key="1">
    <source>
        <dbReference type="PROSITE" id="PS51677"/>
    </source>
</evidence>
<dbReference type="Gene3D" id="3.20.20.370">
    <property type="entry name" value="Glycoside hydrolase/deacetylase"/>
    <property type="match status" value="1"/>
</dbReference>
<dbReference type="InterPro" id="IPR011330">
    <property type="entry name" value="Glyco_hydro/deAcase_b/a-brl"/>
</dbReference>
<dbReference type="InterPro" id="IPR050248">
    <property type="entry name" value="Polysacc_deacetylase_ArnD"/>
</dbReference>
<protein>
    <submittedName>
        <fullName evidence="2">Putative polysaccharide deacetylase</fullName>
    </submittedName>
</protein>
<dbReference type="InterPro" id="IPR002509">
    <property type="entry name" value="NODB_dom"/>
</dbReference>
<gene>
    <name evidence="2" type="ORF">PAT3040_04623</name>
</gene>
<accession>A0A2R5ETD7</accession>
<dbReference type="SUPFAM" id="SSF88713">
    <property type="entry name" value="Glycoside hydrolase/deacetylase"/>
    <property type="match status" value="1"/>
</dbReference>
<keyword evidence="3" id="KW-1185">Reference proteome</keyword>
<dbReference type="PANTHER" id="PTHR10587">
    <property type="entry name" value="GLYCOSYL TRANSFERASE-RELATED"/>
    <property type="match status" value="1"/>
</dbReference>
<dbReference type="AlphaFoldDB" id="A0A2R5ETD7"/>
<dbReference type="GO" id="GO:0016810">
    <property type="term" value="F:hydrolase activity, acting on carbon-nitrogen (but not peptide) bonds"/>
    <property type="evidence" value="ECO:0007669"/>
    <property type="project" value="InterPro"/>
</dbReference>
<dbReference type="EMBL" id="BDQX01000281">
    <property type="protein sequence ID" value="GBG09940.1"/>
    <property type="molecule type" value="Genomic_DNA"/>
</dbReference>
<dbReference type="CDD" id="cd10917">
    <property type="entry name" value="CE4_NodB_like_6s_7s"/>
    <property type="match status" value="1"/>
</dbReference>
<name>A0A2R5ETD7_9BACL</name>
<evidence type="ECO:0000313" key="3">
    <source>
        <dbReference type="Proteomes" id="UP000245202"/>
    </source>
</evidence>
<dbReference type="GO" id="GO:0005975">
    <property type="term" value="P:carbohydrate metabolic process"/>
    <property type="evidence" value="ECO:0007669"/>
    <property type="project" value="InterPro"/>
</dbReference>
<evidence type="ECO:0000313" key="2">
    <source>
        <dbReference type="EMBL" id="GBG09940.1"/>
    </source>
</evidence>
<organism evidence="2 3">
    <name type="scientific">Paenibacillus agaridevorans</name>
    <dbReference type="NCBI Taxonomy" id="171404"/>
    <lineage>
        <taxon>Bacteria</taxon>
        <taxon>Bacillati</taxon>
        <taxon>Bacillota</taxon>
        <taxon>Bacilli</taxon>
        <taxon>Bacillales</taxon>
        <taxon>Paenibacillaceae</taxon>
        <taxon>Paenibacillus</taxon>
    </lineage>
</organism>
<dbReference type="Pfam" id="PF01522">
    <property type="entry name" value="Polysacc_deac_1"/>
    <property type="match status" value="1"/>
</dbReference>
<reference evidence="2 3" key="1">
    <citation type="submission" date="2017-08" db="EMBL/GenBank/DDBJ databases">
        <title>Substantial Increase in Enzyme Production by Combined Drug-Resistance Mutations in Paenibacillus agaridevorans.</title>
        <authorList>
            <person name="Tanaka Y."/>
            <person name="Funane K."/>
            <person name="Hosaka T."/>
            <person name="Shiwa Y."/>
            <person name="Fujita N."/>
            <person name="Miyazaki T."/>
            <person name="Yoshikawa H."/>
            <person name="Murakami K."/>
            <person name="Kasahara K."/>
            <person name="Inaoka T."/>
            <person name="Hiraga Y."/>
            <person name="Ochi K."/>
        </authorList>
    </citation>
    <scope>NUCLEOTIDE SEQUENCE [LARGE SCALE GENOMIC DNA]</scope>
    <source>
        <strain evidence="2 3">T-3040</strain>
    </source>
</reference>
<comment type="caution">
    <text evidence="2">The sequence shown here is derived from an EMBL/GenBank/DDBJ whole genome shotgun (WGS) entry which is preliminary data.</text>
</comment>
<dbReference type="PROSITE" id="PS51677">
    <property type="entry name" value="NODB"/>
    <property type="match status" value="1"/>
</dbReference>
<proteinExistence type="predicted"/>